<name>A0A059EVH9_9MICR</name>
<dbReference type="HOGENOM" id="CLU_881537_0_0_1"/>
<dbReference type="EMBL" id="KK365449">
    <property type="protein sequence ID" value="KCZ79013.1"/>
    <property type="molecule type" value="Genomic_DNA"/>
</dbReference>
<accession>A0A059EVH9</accession>
<reference evidence="1 2" key="2">
    <citation type="submission" date="2014-03" db="EMBL/GenBank/DDBJ databases">
        <title>The Genome Sequence of Anncaliia algerae insect isolate PRA339.</title>
        <authorList>
            <consortium name="The Broad Institute Genome Sequencing Platform"/>
            <consortium name="The Broad Institute Genome Sequencing Center for Infectious Disease"/>
            <person name="Cuomo C."/>
            <person name="Becnel J."/>
            <person name="Sanscrainte N."/>
            <person name="Walker B."/>
            <person name="Young S.K."/>
            <person name="Zeng Q."/>
            <person name="Gargeya S."/>
            <person name="Fitzgerald M."/>
            <person name="Haas B."/>
            <person name="Abouelleil A."/>
            <person name="Alvarado L."/>
            <person name="Arachchi H.M."/>
            <person name="Berlin A.M."/>
            <person name="Chapman S.B."/>
            <person name="Dewar J."/>
            <person name="Goldberg J."/>
            <person name="Griggs A."/>
            <person name="Gujja S."/>
            <person name="Hansen M."/>
            <person name="Howarth C."/>
            <person name="Imamovic A."/>
            <person name="Larimer J."/>
            <person name="McCowan C."/>
            <person name="Murphy C."/>
            <person name="Neiman D."/>
            <person name="Pearson M."/>
            <person name="Priest M."/>
            <person name="Roberts A."/>
            <person name="Saif S."/>
            <person name="Shea T."/>
            <person name="Sisk P."/>
            <person name="Sykes S."/>
            <person name="Wortman J."/>
            <person name="Nusbaum C."/>
            <person name="Birren B."/>
        </authorList>
    </citation>
    <scope>NUCLEOTIDE SEQUENCE [LARGE SCALE GENOMIC DNA]</scope>
    <source>
        <strain evidence="1 2">PRA339</strain>
    </source>
</reference>
<dbReference type="AlphaFoldDB" id="A0A059EVH9"/>
<keyword evidence="2" id="KW-1185">Reference proteome</keyword>
<organism evidence="1 2">
    <name type="scientific">Anncaliia algerae PRA339</name>
    <dbReference type="NCBI Taxonomy" id="1288291"/>
    <lineage>
        <taxon>Eukaryota</taxon>
        <taxon>Fungi</taxon>
        <taxon>Fungi incertae sedis</taxon>
        <taxon>Microsporidia</taxon>
        <taxon>Tubulinosematoidea</taxon>
        <taxon>Tubulinosematidae</taxon>
        <taxon>Anncaliia</taxon>
    </lineage>
</organism>
<dbReference type="Proteomes" id="UP000030655">
    <property type="component" value="Unassembled WGS sequence"/>
</dbReference>
<dbReference type="VEuPathDB" id="MicrosporidiaDB:H312_03603"/>
<gene>
    <name evidence="1" type="ORF">H312_03603</name>
</gene>
<proteinExistence type="predicted"/>
<evidence type="ECO:0000313" key="1">
    <source>
        <dbReference type="EMBL" id="KCZ79013.1"/>
    </source>
</evidence>
<reference evidence="2" key="1">
    <citation type="submission" date="2013-02" db="EMBL/GenBank/DDBJ databases">
        <authorList>
            <consortium name="The Broad Institute Genome Sequencing Platform"/>
            <person name="Cuomo C."/>
            <person name="Becnel J."/>
            <person name="Sanscrainte N."/>
            <person name="Walker B."/>
            <person name="Young S.K."/>
            <person name="Zeng Q."/>
            <person name="Gargeya S."/>
            <person name="Fitzgerald M."/>
            <person name="Haas B."/>
            <person name="Abouelleil A."/>
            <person name="Alvarado L."/>
            <person name="Arachchi H.M."/>
            <person name="Berlin A.M."/>
            <person name="Chapman S.B."/>
            <person name="Dewar J."/>
            <person name="Goldberg J."/>
            <person name="Griggs A."/>
            <person name="Gujja S."/>
            <person name="Hansen M."/>
            <person name="Howarth C."/>
            <person name="Imamovic A."/>
            <person name="Larimer J."/>
            <person name="McCowan C."/>
            <person name="Murphy C."/>
            <person name="Neiman D."/>
            <person name="Pearson M."/>
            <person name="Priest M."/>
            <person name="Roberts A."/>
            <person name="Saif S."/>
            <person name="Shea T."/>
            <person name="Sisk P."/>
            <person name="Sykes S."/>
            <person name="Wortman J."/>
            <person name="Nusbaum C."/>
            <person name="Birren B."/>
        </authorList>
    </citation>
    <scope>NUCLEOTIDE SEQUENCE [LARGE SCALE GENOMIC DNA]</scope>
    <source>
        <strain evidence="2">PRA339</strain>
    </source>
</reference>
<dbReference type="OrthoDB" id="2188446at2759"/>
<sequence>MLNFQTFIDKNAEAYSLKFPEGKANLQIVKLVFKMQKEYVLVYCKVPNVEKDKLILFYGYGQRPRKNLFHGKVFHQEKTIVLKKIERIYNLFHLFEEVKEEQCEIREIRSRGINFYYNQLCLDKGEEFFYNYLKYSYNELVPFKKEEEIKSPVKSKKELIDVIYRTKICNLKELEQIFTDVSISLLKELCIYFKGRFVLKNDFYESRVQKVRTEFLNHFKVNDFITVLDAEKILKREMFILDEFCFKKNNVFFLKGYNEMLSLKEEELEIFDENNKILFLLKKHKMISYDKLMNETGLSFKDISLLLKDNIILLSNSCIALKSDNEIQNNILSLFKNRRVIRKSELIKEINTNNKCTLTQIEEVIEEFCEEKGPNLVLKNDTLNE</sequence>
<evidence type="ECO:0000313" key="2">
    <source>
        <dbReference type="Proteomes" id="UP000030655"/>
    </source>
</evidence>
<protein>
    <submittedName>
        <fullName evidence="1">Uncharacterized protein</fullName>
    </submittedName>
</protein>